<comment type="caution">
    <text evidence="2">The sequence shown here is derived from an EMBL/GenBank/DDBJ whole genome shotgun (WGS) entry which is preliminary data.</text>
</comment>
<dbReference type="Proteomes" id="UP000319143">
    <property type="component" value="Unassembled WGS sequence"/>
</dbReference>
<dbReference type="OrthoDB" id="282702at2"/>
<sequence>MSTRIPSMKLPSRAIVAAVLFMLLMPGCQFVPDKVQWPNSLFHKEPDPAVPNRMMVMWTDTVLHQPQQPGVRGFGGRVYFYEGNDPDPVVVDGGLAIYAFDADQINPELAKPERKFVFTADQFAEHMSRTSMGPSYSVWVPWDEVGGVNRQLSLIVRFEGRAGGVVISDPTIKLLPGLSRPVAGSSSVQQATTIEDRSKSTSSTRLASFDGEPSGSGDDRSSSKRPRRKTETIDLPPSFYRHLNGSAAEFPIAVPPQEAAEGSAIDSAAAADVIDASATDHAKHATPATHTAWARYPFRTLGVPLQSKQHTTRQDPLPGGWLKQLPKTPRYGFPNSRTTDAGTFDGESTDF</sequence>
<evidence type="ECO:0000313" key="2">
    <source>
        <dbReference type="EMBL" id="TWU35947.1"/>
    </source>
</evidence>
<dbReference type="RefSeq" id="WP_146528010.1">
    <property type="nucleotide sequence ID" value="NZ_SJPV01000006.1"/>
</dbReference>
<gene>
    <name evidence="2" type="ORF">Poly41_36990</name>
</gene>
<accession>A0A5C6DJ72</accession>
<evidence type="ECO:0000256" key="1">
    <source>
        <dbReference type="SAM" id="MobiDB-lite"/>
    </source>
</evidence>
<feature type="compositionally biased region" description="Polar residues" evidence="1">
    <location>
        <begin position="184"/>
        <end position="193"/>
    </location>
</feature>
<name>A0A5C6DJ72_9BACT</name>
<organism evidence="2 3">
    <name type="scientific">Novipirellula artificiosorum</name>
    <dbReference type="NCBI Taxonomy" id="2528016"/>
    <lineage>
        <taxon>Bacteria</taxon>
        <taxon>Pseudomonadati</taxon>
        <taxon>Planctomycetota</taxon>
        <taxon>Planctomycetia</taxon>
        <taxon>Pirellulales</taxon>
        <taxon>Pirellulaceae</taxon>
        <taxon>Novipirellula</taxon>
    </lineage>
</organism>
<keyword evidence="3" id="KW-1185">Reference proteome</keyword>
<reference evidence="2 3" key="1">
    <citation type="submission" date="2019-02" db="EMBL/GenBank/DDBJ databases">
        <title>Deep-cultivation of Planctomycetes and their phenomic and genomic characterization uncovers novel biology.</title>
        <authorList>
            <person name="Wiegand S."/>
            <person name="Jogler M."/>
            <person name="Boedeker C."/>
            <person name="Pinto D."/>
            <person name="Vollmers J."/>
            <person name="Rivas-Marin E."/>
            <person name="Kohn T."/>
            <person name="Peeters S.H."/>
            <person name="Heuer A."/>
            <person name="Rast P."/>
            <person name="Oberbeckmann S."/>
            <person name="Bunk B."/>
            <person name="Jeske O."/>
            <person name="Meyerdierks A."/>
            <person name="Storesund J.E."/>
            <person name="Kallscheuer N."/>
            <person name="Luecker S."/>
            <person name="Lage O.M."/>
            <person name="Pohl T."/>
            <person name="Merkel B.J."/>
            <person name="Hornburger P."/>
            <person name="Mueller R.-W."/>
            <person name="Bruemmer F."/>
            <person name="Labrenz M."/>
            <person name="Spormann A.M."/>
            <person name="Op Den Camp H."/>
            <person name="Overmann J."/>
            <person name="Amann R."/>
            <person name="Jetten M.S.M."/>
            <person name="Mascher T."/>
            <person name="Medema M.H."/>
            <person name="Devos D.P."/>
            <person name="Kaster A.-K."/>
            <person name="Ovreas L."/>
            <person name="Rohde M."/>
            <person name="Galperin M.Y."/>
            <person name="Jogler C."/>
        </authorList>
    </citation>
    <scope>NUCLEOTIDE SEQUENCE [LARGE SCALE GENOMIC DNA]</scope>
    <source>
        <strain evidence="2 3">Poly41</strain>
    </source>
</reference>
<dbReference type="AlphaFoldDB" id="A0A5C6DJ72"/>
<dbReference type="EMBL" id="SJPV01000006">
    <property type="protein sequence ID" value="TWU35947.1"/>
    <property type="molecule type" value="Genomic_DNA"/>
</dbReference>
<feature type="region of interest" description="Disordered" evidence="1">
    <location>
        <begin position="307"/>
        <end position="351"/>
    </location>
</feature>
<protein>
    <submittedName>
        <fullName evidence="2">Uncharacterized protein</fullName>
    </submittedName>
</protein>
<proteinExistence type="predicted"/>
<feature type="region of interest" description="Disordered" evidence="1">
    <location>
        <begin position="178"/>
        <end position="238"/>
    </location>
</feature>
<evidence type="ECO:0000313" key="3">
    <source>
        <dbReference type="Proteomes" id="UP000319143"/>
    </source>
</evidence>